<comment type="caution">
    <text evidence="3">The sequence shown here is derived from an EMBL/GenBank/DDBJ whole genome shotgun (WGS) entry which is preliminary data.</text>
</comment>
<dbReference type="Proteomes" id="UP000783686">
    <property type="component" value="Unassembled WGS sequence"/>
</dbReference>
<dbReference type="PANTHER" id="PTHR35573:SF1">
    <property type="entry name" value="ML DOMAIN-CONTAINING PROTEIN"/>
    <property type="match status" value="1"/>
</dbReference>
<dbReference type="EMBL" id="CAJFDH010000003">
    <property type="protein sequence ID" value="CAD5215914.1"/>
    <property type="molecule type" value="Genomic_DNA"/>
</dbReference>
<reference evidence="3" key="1">
    <citation type="submission" date="2020-09" db="EMBL/GenBank/DDBJ databases">
        <authorList>
            <person name="Kikuchi T."/>
        </authorList>
    </citation>
    <scope>NUCLEOTIDE SEQUENCE</scope>
    <source>
        <strain evidence="3">SH1</strain>
    </source>
</reference>
<accession>A0A811KM10</accession>
<organism evidence="3 4">
    <name type="scientific">Bursaphelenchus okinawaensis</name>
    <dbReference type="NCBI Taxonomy" id="465554"/>
    <lineage>
        <taxon>Eukaryota</taxon>
        <taxon>Metazoa</taxon>
        <taxon>Ecdysozoa</taxon>
        <taxon>Nematoda</taxon>
        <taxon>Chromadorea</taxon>
        <taxon>Rhabditida</taxon>
        <taxon>Tylenchina</taxon>
        <taxon>Tylenchomorpha</taxon>
        <taxon>Aphelenchoidea</taxon>
        <taxon>Aphelenchoididae</taxon>
        <taxon>Bursaphelenchus</taxon>
    </lineage>
</organism>
<sequence>MFRSFVVLAVACSVAFCCDPFPNGTETKLNWSMCPESNTKVNSLKLTDKDGKEVYPVKLTEKLYVHLNVDNDADHENLRLDIEVSSWGGWAGCSWHKVPTFGLLNNLNACEHGVPCPIKKETKDITIEVDFSKYGKIISVLKDHAPYQILYKLTDRDSSKVTCTILQAHARTKA</sequence>
<dbReference type="EMBL" id="CAJFCW020000003">
    <property type="protein sequence ID" value="CAG9105020.1"/>
    <property type="molecule type" value="Genomic_DNA"/>
</dbReference>
<evidence type="ECO:0000313" key="4">
    <source>
        <dbReference type="Proteomes" id="UP000614601"/>
    </source>
</evidence>
<keyword evidence="1" id="KW-0732">Signal</keyword>
<dbReference type="Gene3D" id="2.60.40.770">
    <property type="match status" value="1"/>
</dbReference>
<dbReference type="Pfam" id="PF02221">
    <property type="entry name" value="E1_DerP2_DerF2"/>
    <property type="match status" value="1"/>
</dbReference>
<dbReference type="AlphaFoldDB" id="A0A811KM10"/>
<name>A0A811KM10_9BILA</name>
<protein>
    <recommendedName>
        <fullName evidence="2">MD-2-related lipid-recognition domain-containing protein</fullName>
    </recommendedName>
</protein>
<feature type="chain" id="PRO_5035595132" description="MD-2-related lipid-recognition domain-containing protein" evidence="1">
    <location>
        <begin position="18"/>
        <end position="174"/>
    </location>
</feature>
<dbReference type="InterPro" id="IPR003172">
    <property type="entry name" value="ML_dom"/>
</dbReference>
<proteinExistence type="predicted"/>
<dbReference type="PANTHER" id="PTHR35573">
    <property type="entry name" value="PROTEIN CBG22129"/>
    <property type="match status" value="1"/>
</dbReference>
<dbReference type="InterPro" id="IPR014756">
    <property type="entry name" value="Ig_E-set"/>
</dbReference>
<evidence type="ECO:0000256" key="1">
    <source>
        <dbReference type="SAM" id="SignalP"/>
    </source>
</evidence>
<feature type="domain" description="MD-2-related lipid-recognition" evidence="2">
    <location>
        <begin position="29"/>
        <end position="165"/>
    </location>
</feature>
<evidence type="ECO:0000313" key="3">
    <source>
        <dbReference type="EMBL" id="CAD5215914.1"/>
    </source>
</evidence>
<dbReference type="OrthoDB" id="5856944at2759"/>
<dbReference type="Proteomes" id="UP000614601">
    <property type="component" value="Unassembled WGS sequence"/>
</dbReference>
<keyword evidence="4" id="KW-1185">Reference proteome</keyword>
<gene>
    <name evidence="3" type="ORF">BOKJ2_LOCUS6331</name>
</gene>
<dbReference type="SUPFAM" id="SSF81296">
    <property type="entry name" value="E set domains"/>
    <property type="match status" value="1"/>
</dbReference>
<evidence type="ECO:0000259" key="2">
    <source>
        <dbReference type="Pfam" id="PF02221"/>
    </source>
</evidence>
<feature type="signal peptide" evidence="1">
    <location>
        <begin position="1"/>
        <end position="17"/>
    </location>
</feature>